<comment type="caution">
    <text evidence="12">The sequence shown here is derived from an EMBL/GenBank/DDBJ whole genome shotgun (WGS) entry which is preliminary data.</text>
</comment>
<evidence type="ECO:0000256" key="3">
    <source>
        <dbReference type="ARBA" id="ARBA00022679"/>
    </source>
</evidence>
<sequence length="937" mass="101078">MADPQHSDPDTPHDPAAPTTRLDPVAEKKTRWVTRVLRPGGDETGPTVRVGRQDGASPAAPTGPTARTARASAPRQSARPSGSRQGRPSARRPDRAAATAVHQAGRPTWWRRAVAAVSSWFARIVARVVVGPAGDLDYAVPADLRRRYTVLGRIGAGGEAVVYLAEPAAPAGDGPRTRLALKVYRPGHDINRELLERLRARGTADPHAPSIHGYGHAGSTWGDEVAWEAQEYFPEGSLRTLLEGAPLEDARTRELVGAVADCLRHWQEELQHNHTDVKPENLLIRSADPPVFALTDFGGAVRATMSRVYGTLAVTEEYAAPEVVEGRREAPAAWWSLGVMAHEMVAGRRPPRRENWLTARTDEIDVSAVADERWRLLVRGLLAPVPAERWGAEEVRRWLDGETPQVARAGRNAPIVFADTTHADPPSLAFDLLDRSDKGAMWLRTHWSALRTWLDREVNDYTFDREHLTALQDRPELAHAAISALAAHYIPGMTPRYRGLDVSADGVLALATGERARHALLREAVETGAVGLAARHWCGHPGCHAEGAHRCVLLERVQHEVPRVMREAGASVRRLEEQGAGDFSGVDRHGWDGAWAHAAELVLDPEAAARERRWLRSQAWNPAQRGPAWHAGWWGELRRSALAGAAGDIATNAALVALDLVTPVATAVGAEARRREQAEGRMRRKERWQSARRKSGAALASARGHLTGLTHGRDTGQGQAGGPGQAGRQGQARPGRAWPWQRPGEQGPGQAGRQPYPPYDPNDPLARYRPAQGPQGQDRRPDKTAKGLRQIERAMTAGRCRRFAYPAALLGLLDAAGRAVLPPEGFFPSSDLVLGLYEGLLGFRHSAPVTAVADGASALAGLVPGGAAVQWWSPLVLAVVLVLLGRTAASKKRKARTQLGAYRLAVAGSVAMLVLLAAGGLLTLGAGILIPLDGLLG</sequence>
<dbReference type="Gene3D" id="1.10.510.10">
    <property type="entry name" value="Transferase(Phosphotransferase) domain 1"/>
    <property type="match status" value="1"/>
</dbReference>
<keyword evidence="4" id="KW-0547">Nucleotide-binding</keyword>
<evidence type="ECO:0000256" key="1">
    <source>
        <dbReference type="ARBA" id="ARBA00012513"/>
    </source>
</evidence>
<feature type="compositionally biased region" description="Low complexity" evidence="9">
    <location>
        <begin position="728"/>
        <end position="737"/>
    </location>
</feature>
<dbReference type="Proteomes" id="UP001165685">
    <property type="component" value="Unassembled WGS sequence"/>
</dbReference>
<feature type="region of interest" description="Disordered" evidence="9">
    <location>
        <begin position="1"/>
        <end position="105"/>
    </location>
</feature>
<keyword evidence="2 12" id="KW-0723">Serine/threonine-protein kinase</keyword>
<evidence type="ECO:0000256" key="6">
    <source>
        <dbReference type="ARBA" id="ARBA00022840"/>
    </source>
</evidence>
<feature type="transmembrane region" description="Helical" evidence="10">
    <location>
        <begin position="871"/>
        <end position="889"/>
    </location>
</feature>
<feature type="domain" description="Protein kinase" evidence="11">
    <location>
        <begin position="148"/>
        <end position="399"/>
    </location>
</feature>
<keyword evidence="10" id="KW-0812">Transmembrane</keyword>
<keyword evidence="10" id="KW-1133">Transmembrane helix</keyword>
<keyword evidence="13" id="KW-1185">Reference proteome</keyword>
<accession>A0ABT4TV79</accession>
<dbReference type="EC" id="2.7.11.1" evidence="1"/>
<dbReference type="InterPro" id="IPR011009">
    <property type="entry name" value="Kinase-like_dom_sf"/>
</dbReference>
<evidence type="ECO:0000259" key="11">
    <source>
        <dbReference type="PROSITE" id="PS50011"/>
    </source>
</evidence>
<dbReference type="GO" id="GO:0004674">
    <property type="term" value="F:protein serine/threonine kinase activity"/>
    <property type="evidence" value="ECO:0007669"/>
    <property type="project" value="UniProtKB-KW"/>
</dbReference>
<evidence type="ECO:0000256" key="5">
    <source>
        <dbReference type="ARBA" id="ARBA00022777"/>
    </source>
</evidence>
<evidence type="ECO:0000313" key="12">
    <source>
        <dbReference type="EMBL" id="MDA2808608.1"/>
    </source>
</evidence>
<feature type="compositionally biased region" description="Gly residues" evidence="9">
    <location>
        <begin position="718"/>
        <end position="727"/>
    </location>
</feature>
<feature type="compositionally biased region" description="Basic and acidic residues" evidence="9">
    <location>
        <begin position="1"/>
        <end position="13"/>
    </location>
</feature>
<organism evidence="12 13">
    <name type="scientific">Nocardiopsis suaedae</name>
    <dbReference type="NCBI Taxonomy" id="3018444"/>
    <lineage>
        <taxon>Bacteria</taxon>
        <taxon>Bacillati</taxon>
        <taxon>Actinomycetota</taxon>
        <taxon>Actinomycetes</taxon>
        <taxon>Streptosporangiales</taxon>
        <taxon>Nocardiopsidaceae</taxon>
        <taxon>Nocardiopsis</taxon>
    </lineage>
</organism>
<feature type="compositionally biased region" description="Basic and acidic residues" evidence="9">
    <location>
        <begin position="777"/>
        <end position="786"/>
    </location>
</feature>
<name>A0ABT4TV79_9ACTN</name>
<keyword evidence="6" id="KW-0067">ATP-binding</keyword>
<dbReference type="EMBL" id="JAQFWP010000093">
    <property type="protein sequence ID" value="MDA2808608.1"/>
    <property type="molecule type" value="Genomic_DNA"/>
</dbReference>
<evidence type="ECO:0000256" key="10">
    <source>
        <dbReference type="SAM" id="Phobius"/>
    </source>
</evidence>
<feature type="region of interest" description="Disordered" evidence="9">
    <location>
        <begin position="671"/>
        <end position="786"/>
    </location>
</feature>
<evidence type="ECO:0000313" key="13">
    <source>
        <dbReference type="Proteomes" id="UP001165685"/>
    </source>
</evidence>
<dbReference type="Pfam" id="PF00069">
    <property type="entry name" value="Pkinase"/>
    <property type="match status" value="1"/>
</dbReference>
<dbReference type="InterPro" id="IPR000719">
    <property type="entry name" value="Prot_kinase_dom"/>
</dbReference>
<feature type="compositionally biased region" description="Low complexity" evidence="9">
    <location>
        <begin position="55"/>
        <end position="88"/>
    </location>
</feature>
<dbReference type="PANTHER" id="PTHR24356:SF1">
    <property type="entry name" value="SERINE_THREONINE-PROTEIN KINASE GREATWALL"/>
    <property type="match status" value="1"/>
</dbReference>
<feature type="compositionally biased region" description="Basic residues" evidence="9">
    <location>
        <begin position="682"/>
        <end position="695"/>
    </location>
</feature>
<evidence type="ECO:0000256" key="4">
    <source>
        <dbReference type="ARBA" id="ARBA00022741"/>
    </source>
</evidence>
<keyword evidence="3" id="KW-0808">Transferase</keyword>
<protein>
    <recommendedName>
        <fullName evidence="1">non-specific serine/threonine protein kinase</fullName>
        <ecNumber evidence="1">2.7.11.1</ecNumber>
    </recommendedName>
</protein>
<dbReference type="InterPro" id="IPR050236">
    <property type="entry name" value="Ser_Thr_kinase_AGC"/>
</dbReference>
<dbReference type="RefSeq" id="WP_270681195.1">
    <property type="nucleotide sequence ID" value="NZ_JAQFWP010000093.1"/>
</dbReference>
<keyword evidence="5 12" id="KW-0418">Kinase</keyword>
<keyword evidence="10" id="KW-0472">Membrane</keyword>
<evidence type="ECO:0000256" key="9">
    <source>
        <dbReference type="SAM" id="MobiDB-lite"/>
    </source>
</evidence>
<evidence type="ECO:0000256" key="7">
    <source>
        <dbReference type="ARBA" id="ARBA00047899"/>
    </source>
</evidence>
<gene>
    <name evidence="12" type="ORF">O4U47_29150</name>
</gene>
<feature type="compositionally biased region" description="Basic and acidic residues" evidence="9">
    <location>
        <begin position="671"/>
        <end position="681"/>
    </location>
</feature>
<comment type="catalytic activity">
    <reaction evidence="7">
        <text>L-threonyl-[protein] + ATP = O-phospho-L-threonyl-[protein] + ADP + H(+)</text>
        <dbReference type="Rhea" id="RHEA:46608"/>
        <dbReference type="Rhea" id="RHEA-COMP:11060"/>
        <dbReference type="Rhea" id="RHEA-COMP:11605"/>
        <dbReference type="ChEBI" id="CHEBI:15378"/>
        <dbReference type="ChEBI" id="CHEBI:30013"/>
        <dbReference type="ChEBI" id="CHEBI:30616"/>
        <dbReference type="ChEBI" id="CHEBI:61977"/>
        <dbReference type="ChEBI" id="CHEBI:456216"/>
        <dbReference type="EC" id="2.7.11.1"/>
    </reaction>
</comment>
<reference evidence="12" key="1">
    <citation type="submission" date="2023-01" db="EMBL/GenBank/DDBJ databases">
        <title>Draft genome sequence of Nocardiopsis sp. LSu2-4 isolated from halophytes.</title>
        <authorList>
            <person name="Duangmal K."/>
            <person name="Chantavorakit T."/>
        </authorList>
    </citation>
    <scope>NUCLEOTIDE SEQUENCE</scope>
    <source>
        <strain evidence="12">LSu2-4</strain>
    </source>
</reference>
<comment type="catalytic activity">
    <reaction evidence="8">
        <text>L-seryl-[protein] + ATP = O-phospho-L-seryl-[protein] + ADP + H(+)</text>
        <dbReference type="Rhea" id="RHEA:17989"/>
        <dbReference type="Rhea" id="RHEA-COMP:9863"/>
        <dbReference type="Rhea" id="RHEA-COMP:11604"/>
        <dbReference type="ChEBI" id="CHEBI:15378"/>
        <dbReference type="ChEBI" id="CHEBI:29999"/>
        <dbReference type="ChEBI" id="CHEBI:30616"/>
        <dbReference type="ChEBI" id="CHEBI:83421"/>
        <dbReference type="ChEBI" id="CHEBI:456216"/>
        <dbReference type="EC" id="2.7.11.1"/>
    </reaction>
</comment>
<evidence type="ECO:0000256" key="2">
    <source>
        <dbReference type="ARBA" id="ARBA00022527"/>
    </source>
</evidence>
<dbReference type="SMART" id="SM00220">
    <property type="entry name" value="S_TKc"/>
    <property type="match status" value="1"/>
</dbReference>
<evidence type="ECO:0000256" key="8">
    <source>
        <dbReference type="ARBA" id="ARBA00048679"/>
    </source>
</evidence>
<dbReference type="PROSITE" id="PS50011">
    <property type="entry name" value="PROTEIN_KINASE_DOM"/>
    <property type="match status" value="1"/>
</dbReference>
<feature type="transmembrane region" description="Helical" evidence="10">
    <location>
        <begin position="901"/>
        <end position="930"/>
    </location>
</feature>
<dbReference type="SUPFAM" id="SSF56112">
    <property type="entry name" value="Protein kinase-like (PK-like)"/>
    <property type="match status" value="1"/>
</dbReference>
<proteinExistence type="predicted"/>
<dbReference type="PANTHER" id="PTHR24356">
    <property type="entry name" value="SERINE/THREONINE-PROTEIN KINASE"/>
    <property type="match status" value="1"/>
</dbReference>